<proteinExistence type="predicted"/>
<sequence>MPSVVGHQLNIARRASPIRLSVWVAASLAICLSFYFVGRAADDSVAAAILPPHTHNHIEDSKVTLTPLDQDIDFPALAQIQGATLAELLQKGAQGADLAFHLRDVADGVKDLTIAVLGSNLTTRASIADALVDYAVDAKAAARALRMISSRIATMFDDMETINTYALHSLRALHAVELAGVSGDFSTHLMAQIFKVSVQTFSSDIDEIATTSSGALYQLHLAAQRLSTVRGTISATFPPPSLVARLFRGHLNSFVGVGKQTAVLQDAEDCLIASTPYVQSVVCVLLQVKADLGELQNSLTTGSRTVMPATAIDLQLASIEQVVHDMVVAKWRLKNVDDQ</sequence>
<reference evidence="2" key="1">
    <citation type="journal article" date="2018" name="Genome Biol. Evol.">
        <title>Genomics and development of Lentinus tigrinus, a white-rot wood-decaying mushroom with dimorphic fruiting bodies.</title>
        <authorList>
            <person name="Wu B."/>
            <person name="Xu Z."/>
            <person name="Knudson A."/>
            <person name="Carlson A."/>
            <person name="Chen N."/>
            <person name="Kovaka S."/>
            <person name="LaButti K."/>
            <person name="Lipzen A."/>
            <person name="Pennachio C."/>
            <person name="Riley R."/>
            <person name="Schakwitz W."/>
            <person name="Umezawa K."/>
            <person name="Ohm R.A."/>
            <person name="Grigoriev I.V."/>
            <person name="Nagy L.G."/>
            <person name="Gibbons J."/>
            <person name="Hibbett D."/>
        </authorList>
    </citation>
    <scope>NUCLEOTIDE SEQUENCE [LARGE SCALE GENOMIC DNA]</scope>
    <source>
        <strain evidence="2">ALCF2SS1-6</strain>
    </source>
</reference>
<dbReference type="AlphaFoldDB" id="A0A5C2S3Q3"/>
<evidence type="ECO:0000256" key="1">
    <source>
        <dbReference type="SAM" id="Phobius"/>
    </source>
</evidence>
<organism evidence="2 3">
    <name type="scientific">Lentinus tigrinus ALCF2SS1-6</name>
    <dbReference type="NCBI Taxonomy" id="1328759"/>
    <lineage>
        <taxon>Eukaryota</taxon>
        <taxon>Fungi</taxon>
        <taxon>Dikarya</taxon>
        <taxon>Basidiomycota</taxon>
        <taxon>Agaricomycotina</taxon>
        <taxon>Agaricomycetes</taxon>
        <taxon>Polyporales</taxon>
        <taxon>Polyporaceae</taxon>
        <taxon>Lentinus</taxon>
    </lineage>
</organism>
<dbReference type="Proteomes" id="UP000313359">
    <property type="component" value="Unassembled WGS sequence"/>
</dbReference>
<evidence type="ECO:0000313" key="2">
    <source>
        <dbReference type="EMBL" id="RPD58130.1"/>
    </source>
</evidence>
<keyword evidence="1" id="KW-1133">Transmembrane helix</keyword>
<name>A0A5C2S3Q3_9APHY</name>
<dbReference type="STRING" id="1328759.A0A5C2S3Q3"/>
<feature type="transmembrane region" description="Helical" evidence="1">
    <location>
        <begin position="20"/>
        <end position="38"/>
    </location>
</feature>
<gene>
    <name evidence="2" type="ORF">L227DRAFT_613192</name>
</gene>
<keyword evidence="1" id="KW-0812">Transmembrane</keyword>
<dbReference type="EMBL" id="ML122277">
    <property type="protein sequence ID" value="RPD58130.1"/>
    <property type="molecule type" value="Genomic_DNA"/>
</dbReference>
<protein>
    <submittedName>
        <fullName evidence="2">Uncharacterized protein</fullName>
    </submittedName>
</protein>
<keyword evidence="3" id="KW-1185">Reference proteome</keyword>
<keyword evidence="1" id="KW-0472">Membrane</keyword>
<accession>A0A5C2S3Q3</accession>
<evidence type="ECO:0000313" key="3">
    <source>
        <dbReference type="Proteomes" id="UP000313359"/>
    </source>
</evidence>